<evidence type="ECO:0000313" key="6">
    <source>
        <dbReference type="Proteomes" id="UP000222542"/>
    </source>
</evidence>
<comment type="caution">
    <text evidence="5">The sequence shown here is derived from an EMBL/GenBank/DDBJ whole genome shotgun (WGS) entry which is preliminary data.</text>
</comment>
<dbReference type="GO" id="GO:0006508">
    <property type="term" value="P:proteolysis"/>
    <property type="evidence" value="ECO:0007669"/>
    <property type="project" value="UniProtKB-KW"/>
</dbReference>
<dbReference type="Gramene" id="PHT68767">
    <property type="protein sequence ID" value="PHT68767"/>
    <property type="gene ID" value="T459_28254"/>
</dbReference>
<comment type="similarity">
    <text evidence="1">Belongs to the peptidase C48 family.</text>
</comment>
<dbReference type="Proteomes" id="UP000222542">
    <property type="component" value="Unassembled WGS sequence"/>
</dbReference>
<accession>A0A2G2YGC2</accession>
<evidence type="ECO:0000313" key="5">
    <source>
        <dbReference type="EMBL" id="PHT68767.1"/>
    </source>
</evidence>
<organism evidence="5 6">
    <name type="scientific">Capsicum annuum</name>
    <name type="common">Capsicum pepper</name>
    <dbReference type="NCBI Taxonomy" id="4072"/>
    <lineage>
        <taxon>Eukaryota</taxon>
        <taxon>Viridiplantae</taxon>
        <taxon>Streptophyta</taxon>
        <taxon>Embryophyta</taxon>
        <taxon>Tracheophyta</taxon>
        <taxon>Spermatophyta</taxon>
        <taxon>Magnoliopsida</taxon>
        <taxon>eudicotyledons</taxon>
        <taxon>Gunneridae</taxon>
        <taxon>Pentapetalae</taxon>
        <taxon>asterids</taxon>
        <taxon>lamiids</taxon>
        <taxon>Solanales</taxon>
        <taxon>Solanaceae</taxon>
        <taxon>Solanoideae</taxon>
        <taxon>Capsiceae</taxon>
        <taxon>Capsicum</taxon>
    </lineage>
</organism>
<dbReference type="Gene3D" id="3.40.395.10">
    <property type="entry name" value="Adenoviral Proteinase, Chain A"/>
    <property type="match status" value="1"/>
</dbReference>
<dbReference type="InterPro" id="IPR038765">
    <property type="entry name" value="Papain-like_cys_pep_sf"/>
</dbReference>
<reference evidence="5 6" key="2">
    <citation type="journal article" date="2017" name="Genome Biol.">
        <title>New reference genome sequences of hot pepper reveal the massive evolution of plant disease-resistance genes by retroduplication.</title>
        <authorList>
            <person name="Kim S."/>
            <person name="Park J."/>
            <person name="Yeom S.I."/>
            <person name="Kim Y.M."/>
            <person name="Seo E."/>
            <person name="Kim K.T."/>
            <person name="Kim M.S."/>
            <person name="Lee J.M."/>
            <person name="Cheong K."/>
            <person name="Shin H.S."/>
            <person name="Kim S.B."/>
            <person name="Han K."/>
            <person name="Lee J."/>
            <person name="Park M."/>
            <person name="Lee H.A."/>
            <person name="Lee H.Y."/>
            <person name="Lee Y."/>
            <person name="Oh S."/>
            <person name="Lee J.H."/>
            <person name="Choi E."/>
            <person name="Choi E."/>
            <person name="Lee S.E."/>
            <person name="Jeon J."/>
            <person name="Kim H."/>
            <person name="Choi G."/>
            <person name="Song H."/>
            <person name="Lee J."/>
            <person name="Lee S.C."/>
            <person name="Kwon J.K."/>
            <person name="Lee H.Y."/>
            <person name="Koo N."/>
            <person name="Hong Y."/>
            <person name="Kim R.W."/>
            <person name="Kang W.H."/>
            <person name="Huh J.H."/>
            <person name="Kang B.C."/>
            <person name="Yang T.J."/>
            <person name="Lee Y.H."/>
            <person name="Bennetzen J.L."/>
            <person name="Choi D."/>
        </authorList>
    </citation>
    <scope>NUCLEOTIDE SEQUENCE [LARGE SCALE GENOMIC DNA]</scope>
    <source>
        <strain evidence="6">cv. CM334</strain>
    </source>
</reference>
<proteinExistence type="inferred from homology"/>
<name>A0A2G2YGC2_CAPAN</name>
<dbReference type="PANTHER" id="PTHR31470:SF46">
    <property type="entry name" value="ULP1 PROTEASE FAMILY, C-TERMINAL CATALYTIC DOMAIN CONTAINING PROTEIN"/>
    <property type="match status" value="1"/>
</dbReference>
<dbReference type="EMBL" id="AYRZ02000011">
    <property type="protein sequence ID" value="PHT68767.1"/>
    <property type="molecule type" value="Genomic_DNA"/>
</dbReference>
<evidence type="ECO:0000256" key="2">
    <source>
        <dbReference type="ARBA" id="ARBA00022670"/>
    </source>
</evidence>
<keyword evidence="6" id="KW-1185">Reference proteome</keyword>
<dbReference type="InterPro" id="IPR003653">
    <property type="entry name" value="Peptidase_C48_C"/>
</dbReference>
<evidence type="ECO:0000256" key="3">
    <source>
        <dbReference type="ARBA" id="ARBA00022801"/>
    </source>
</evidence>
<sequence>MEVMKKQIVELTQKCAANDAKFAKFEELVKKHMPQVFHDEEDGESDDNYIVVIVLVFGKQHVQLVKLQNLEILNEGAEDNEHGEEECLKRDDLNINSPSAEELVNNFSIDRYSMKIQCDGATDLMSDFVGKLLWAILDLPEDKNARFQMKMVYDLLKRRYYQQQLEVSQNEECLINIIKGFSILAGLPWHLVDEVYIPINCGDEFYWVLVVVVLKERRIRVYDSMSRRRRYGPSSEIQKLAKILPTYLDMSDFLDQKVRTD</sequence>
<feature type="domain" description="Ubiquitin-like protease family profile" evidence="4">
    <location>
        <begin position="63"/>
        <end position="261"/>
    </location>
</feature>
<dbReference type="PANTHER" id="PTHR31470">
    <property type="entry name" value="CYSTEINE PROTEINASES SUPERFAMILY PROTEIN-RELATED-RELATED"/>
    <property type="match status" value="1"/>
</dbReference>
<dbReference type="GO" id="GO:0008234">
    <property type="term" value="F:cysteine-type peptidase activity"/>
    <property type="evidence" value="ECO:0007669"/>
    <property type="project" value="InterPro"/>
</dbReference>
<gene>
    <name evidence="5" type="ORF">T459_28254</name>
</gene>
<dbReference type="AlphaFoldDB" id="A0A2G2YGC2"/>
<dbReference type="SUPFAM" id="SSF54001">
    <property type="entry name" value="Cysteine proteinases"/>
    <property type="match status" value="1"/>
</dbReference>
<reference evidence="5 6" key="1">
    <citation type="journal article" date="2014" name="Nat. Genet.">
        <title>Genome sequence of the hot pepper provides insights into the evolution of pungency in Capsicum species.</title>
        <authorList>
            <person name="Kim S."/>
            <person name="Park M."/>
            <person name="Yeom S.I."/>
            <person name="Kim Y.M."/>
            <person name="Lee J.M."/>
            <person name="Lee H.A."/>
            <person name="Seo E."/>
            <person name="Choi J."/>
            <person name="Cheong K."/>
            <person name="Kim K.T."/>
            <person name="Jung K."/>
            <person name="Lee G.W."/>
            <person name="Oh S.K."/>
            <person name="Bae C."/>
            <person name="Kim S.B."/>
            <person name="Lee H.Y."/>
            <person name="Kim S.Y."/>
            <person name="Kim M.S."/>
            <person name="Kang B.C."/>
            <person name="Jo Y.D."/>
            <person name="Yang H.B."/>
            <person name="Jeong H.J."/>
            <person name="Kang W.H."/>
            <person name="Kwon J.K."/>
            <person name="Shin C."/>
            <person name="Lim J.Y."/>
            <person name="Park J.H."/>
            <person name="Huh J.H."/>
            <person name="Kim J.S."/>
            <person name="Kim B.D."/>
            <person name="Cohen O."/>
            <person name="Paran I."/>
            <person name="Suh M.C."/>
            <person name="Lee S.B."/>
            <person name="Kim Y.K."/>
            <person name="Shin Y."/>
            <person name="Noh S.J."/>
            <person name="Park J."/>
            <person name="Seo Y.S."/>
            <person name="Kwon S.Y."/>
            <person name="Kim H.A."/>
            <person name="Park J.M."/>
            <person name="Kim H.J."/>
            <person name="Choi S.B."/>
            <person name="Bosland P.W."/>
            <person name="Reeves G."/>
            <person name="Jo S.H."/>
            <person name="Lee B.W."/>
            <person name="Cho H.T."/>
            <person name="Choi H.S."/>
            <person name="Lee M.S."/>
            <person name="Yu Y."/>
            <person name="Do Choi Y."/>
            <person name="Park B.S."/>
            <person name="van Deynze A."/>
            <person name="Ashrafi H."/>
            <person name="Hill T."/>
            <person name="Kim W.T."/>
            <person name="Pai H.S."/>
            <person name="Ahn H.K."/>
            <person name="Yeam I."/>
            <person name="Giovannoni J.J."/>
            <person name="Rose J.K."/>
            <person name="Sorensen I."/>
            <person name="Lee S.J."/>
            <person name="Kim R.W."/>
            <person name="Choi I.Y."/>
            <person name="Choi B.S."/>
            <person name="Lim J.S."/>
            <person name="Lee Y.H."/>
            <person name="Choi D."/>
        </authorList>
    </citation>
    <scope>NUCLEOTIDE SEQUENCE [LARGE SCALE GENOMIC DNA]</scope>
    <source>
        <strain evidence="6">cv. CM334</strain>
    </source>
</reference>
<keyword evidence="3" id="KW-0378">Hydrolase</keyword>
<keyword evidence="2" id="KW-0645">Protease</keyword>
<protein>
    <recommendedName>
        <fullName evidence="4">Ubiquitin-like protease family profile domain-containing protein</fullName>
    </recommendedName>
</protein>
<evidence type="ECO:0000259" key="4">
    <source>
        <dbReference type="PROSITE" id="PS50600"/>
    </source>
</evidence>
<dbReference type="Pfam" id="PF02902">
    <property type="entry name" value="Peptidase_C48"/>
    <property type="match status" value="1"/>
</dbReference>
<dbReference type="PROSITE" id="PS50600">
    <property type="entry name" value="ULP_PROTEASE"/>
    <property type="match status" value="1"/>
</dbReference>
<evidence type="ECO:0000256" key="1">
    <source>
        <dbReference type="ARBA" id="ARBA00005234"/>
    </source>
</evidence>